<dbReference type="EMBL" id="CAMPGE010000274">
    <property type="protein sequence ID" value="CAI2359010.1"/>
    <property type="molecule type" value="Genomic_DNA"/>
</dbReference>
<sequence>MSNQISKEVGNYILTEELGAGCYGKVYLCKILKEENIRHEVRPRMRKGRRIACKMISLKGRHEREIEYFLSEINMMKNQSHRNLVRFIDVSKSNNNVYIFIEYCNGGSLRNLCRAKRPRLSESLVRAISIEIAKGISYLSGQEIAHRDLKIDNIMIHFPNLPKQLSEKFSYLKEFDHNKDEIEVRIGDFGVAKSFLNGNLANSKLGTYTTMAPEVYNEINYDFKVDIWSFGVIVYELAFGKLPFYGKNAQDHEDILLKGNYKIPSQANISLELLDLIQRCIQYRPSQRISYEDILKHPFMTGEDIKSNEGMNNASEKNKRDKIAYPSSVDQVNFGFLNSKKIYSIEELQVKIDFCNEEAKKKMEPRSFKKHSPQKRCKEIKANVEETEEKKTIGLEKDCNKEEMKIQHESEQKGPSLDLQKRLTGPSSADEKATFQADLDTKNGSNDGDSLKSDDFEDIPSFKNSEEEVKLNKIPCPTTPLNSQEEALFISSTPLSPSGLQSPAFFPMTTCPIPDIETPLSKSSSSSSFEIID</sequence>
<proteinExistence type="predicted"/>
<evidence type="ECO:0000313" key="3">
    <source>
        <dbReference type="EMBL" id="CAI2359010.1"/>
    </source>
</evidence>
<dbReference type="InterPro" id="IPR045269">
    <property type="entry name" value="Atg1-like"/>
</dbReference>
<comment type="caution">
    <text evidence="3">The sequence shown here is derived from an EMBL/GenBank/DDBJ whole genome shotgun (WGS) entry which is preliminary data.</text>
</comment>
<feature type="compositionally biased region" description="Basic and acidic residues" evidence="1">
    <location>
        <begin position="402"/>
        <end position="412"/>
    </location>
</feature>
<protein>
    <recommendedName>
        <fullName evidence="2">Protein kinase domain-containing protein</fullName>
    </recommendedName>
</protein>
<dbReference type="Gene3D" id="1.10.510.10">
    <property type="entry name" value="Transferase(Phosphotransferase) domain 1"/>
    <property type="match status" value="1"/>
</dbReference>
<dbReference type="SMART" id="SM00220">
    <property type="entry name" value="S_TKc"/>
    <property type="match status" value="1"/>
</dbReference>
<dbReference type="Proteomes" id="UP001295684">
    <property type="component" value="Unassembled WGS sequence"/>
</dbReference>
<dbReference type="InterPro" id="IPR008271">
    <property type="entry name" value="Ser/Thr_kinase_AS"/>
</dbReference>
<dbReference type="GO" id="GO:0004674">
    <property type="term" value="F:protein serine/threonine kinase activity"/>
    <property type="evidence" value="ECO:0007669"/>
    <property type="project" value="InterPro"/>
</dbReference>
<accession>A0AAD1X670</accession>
<organism evidence="3 4">
    <name type="scientific">Euplotes crassus</name>
    <dbReference type="NCBI Taxonomy" id="5936"/>
    <lineage>
        <taxon>Eukaryota</taxon>
        <taxon>Sar</taxon>
        <taxon>Alveolata</taxon>
        <taxon>Ciliophora</taxon>
        <taxon>Intramacronucleata</taxon>
        <taxon>Spirotrichea</taxon>
        <taxon>Hypotrichia</taxon>
        <taxon>Euplotida</taxon>
        <taxon>Euplotidae</taxon>
        <taxon>Moneuplotes</taxon>
    </lineage>
</organism>
<dbReference type="PROSITE" id="PS00108">
    <property type="entry name" value="PROTEIN_KINASE_ST"/>
    <property type="match status" value="1"/>
</dbReference>
<name>A0AAD1X670_EUPCR</name>
<evidence type="ECO:0000313" key="4">
    <source>
        <dbReference type="Proteomes" id="UP001295684"/>
    </source>
</evidence>
<reference evidence="3" key="1">
    <citation type="submission" date="2023-07" db="EMBL/GenBank/DDBJ databases">
        <authorList>
            <consortium name="AG Swart"/>
            <person name="Singh M."/>
            <person name="Singh A."/>
            <person name="Seah K."/>
            <person name="Emmerich C."/>
        </authorList>
    </citation>
    <scope>NUCLEOTIDE SEQUENCE</scope>
    <source>
        <strain evidence="3">DP1</strain>
    </source>
</reference>
<dbReference type="InterPro" id="IPR011009">
    <property type="entry name" value="Kinase-like_dom_sf"/>
</dbReference>
<dbReference type="GO" id="GO:0005524">
    <property type="term" value="F:ATP binding"/>
    <property type="evidence" value="ECO:0007669"/>
    <property type="project" value="InterPro"/>
</dbReference>
<keyword evidence="4" id="KW-1185">Reference proteome</keyword>
<dbReference type="GO" id="GO:0005737">
    <property type="term" value="C:cytoplasm"/>
    <property type="evidence" value="ECO:0007669"/>
    <property type="project" value="TreeGrafter"/>
</dbReference>
<dbReference type="SUPFAM" id="SSF56112">
    <property type="entry name" value="Protein kinase-like (PK-like)"/>
    <property type="match status" value="1"/>
</dbReference>
<dbReference type="InterPro" id="IPR000719">
    <property type="entry name" value="Prot_kinase_dom"/>
</dbReference>
<evidence type="ECO:0000256" key="1">
    <source>
        <dbReference type="SAM" id="MobiDB-lite"/>
    </source>
</evidence>
<feature type="region of interest" description="Disordered" evidence="1">
    <location>
        <begin position="402"/>
        <end position="478"/>
    </location>
</feature>
<dbReference type="AlphaFoldDB" id="A0AAD1X670"/>
<dbReference type="Pfam" id="PF00069">
    <property type="entry name" value="Pkinase"/>
    <property type="match status" value="1"/>
</dbReference>
<gene>
    <name evidence="3" type="ORF">ECRASSUSDP1_LOCUS295</name>
</gene>
<feature type="domain" description="Protein kinase" evidence="2">
    <location>
        <begin position="12"/>
        <end position="300"/>
    </location>
</feature>
<dbReference type="GO" id="GO:0010506">
    <property type="term" value="P:regulation of autophagy"/>
    <property type="evidence" value="ECO:0007669"/>
    <property type="project" value="InterPro"/>
</dbReference>
<dbReference type="PROSITE" id="PS50011">
    <property type="entry name" value="PROTEIN_KINASE_DOM"/>
    <property type="match status" value="1"/>
</dbReference>
<evidence type="ECO:0000259" key="2">
    <source>
        <dbReference type="PROSITE" id="PS50011"/>
    </source>
</evidence>
<dbReference type="PANTHER" id="PTHR24348">
    <property type="entry name" value="SERINE/THREONINE-PROTEIN KINASE UNC-51-RELATED"/>
    <property type="match status" value="1"/>
</dbReference>